<dbReference type="AlphaFoldDB" id="A0A835DCJ2"/>
<proteinExistence type="predicted"/>
<sequence length="113" mass="12837">MEELAIGLKESSKQFLWVLKESEHCKLPDGFVDSKEEISSWKMFGGLRSKVDEKGIVGKEESQYCIREVMEGKRREEFKRNANKWREAAKAAIVESGSSIKNIDKFAGHLLSG</sequence>
<keyword evidence="2" id="KW-1185">Reference proteome</keyword>
<dbReference type="OrthoDB" id="5835829at2759"/>
<comment type="caution">
    <text evidence="1">The sequence shown here is derived from an EMBL/GenBank/DDBJ whole genome shotgun (WGS) entry which is preliminary data.</text>
</comment>
<reference evidence="1 2" key="1">
    <citation type="submission" date="2020-04" db="EMBL/GenBank/DDBJ databases">
        <title>Plant Genome Project.</title>
        <authorList>
            <person name="Zhang R.-G."/>
        </authorList>
    </citation>
    <scope>NUCLEOTIDE SEQUENCE [LARGE SCALE GENOMIC DNA]</scope>
    <source>
        <strain evidence="1">YNK0</strain>
        <tissue evidence="1">Leaf</tissue>
    </source>
</reference>
<dbReference type="EMBL" id="JABCRI010000010">
    <property type="protein sequence ID" value="KAF8399318.1"/>
    <property type="molecule type" value="Genomic_DNA"/>
</dbReference>
<dbReference type="PANTHER" id="PTHR48045">
    <property type="entry name" value="UDP-GLYCOSYLTRANSFERASE 72B1"/>
    <property type="match status" value="1"/>
</dbReference>
<dbReference type="PANTHER" id="PTHR48045:SF26">
    <property type="entry name" value="UDP-GLYCOSYLTRANSFERASE 74E2-LIKE"/>
    <property type="match status" value="1"/>
</dbReference>
<evidence type="ECO:0000313" key="1">
    <source>
        <dbReference type="EMBL" id="KAF8399318.1"/>
    </source>
</evidence>
<protein>
    <submittedName>
        <fullName evidence="1">Uncharacterized protein</fullName>
    </submittedName>
</protein>
<gene>
    <name evidence="1" type="ORF">HHK36_015183</name>
</gene>
<accession>A0A835DCJ2</accession>
<dbReference type="Gene3D" id="3.40.50.2000">
    <property type="entry name" value="Glycogen Phosphorylase B"/>
    <property type="match status" value="3"/>
</dbReference>
<evidence type="ECO:0000313" key="2">
    <source>
        <dbReference type="Proteomes" id="UP000655225"/>
    </source>
</evidence>
<dbReference type="SUPFAM" id="SSF53756">
    <property type="entry name" value="UDP-Glycosyltransferase/glycogen phosphorylase"/>
    <property type="match status" value="1"/>
</dbReference>
<organism evidence="1 2">
    <name type="scientific">Tetracentron sinense</name>
    <name type="common">Spur-leaf</name>
    <dbReference type="NCBI Taxonomy" id="13715"/>
    <lineage>
        <taxon>Eukaryota</taxon>
        <taxon>Viridiplantae</taxon>
        <taxon>Streptophyta</taxon>
        <taxon>Embryophyta</taxon>
        <taxon>Tracheophyta</taxon>
        <taxon>Spermatophyta</taxon>
        <taxon>Magnoliopsida</taxon>
        <taxon>Trochodendrales</taxon>
        <taxon>Trochodendraceae</taxon>
        <taxon>Tetracentron</taxon>
    </lineage>
</organism>
<dbReference type="Proteomes" id="UP000655225">
    <property type="component" value="Unassembled WGS sequence"/>
</dbReference>
<name>A0A835DCJ2_TETSI</name>